<dbReference type="Gene3D" id="3.30.70.330">
    <property type="match status" value="1"/>
</dbReference>
<evidence type="ECO:0000256" key="3">
    <source>
        <dbReference type="SAM" id="MobiDB-lite"/>
    </source>
</evidence>
<dbReference type="Proteomes" id="UP000664521">
    <property type="component" value="Unassembled WGS sequence"/>
</dbReference>
<evidence type="ECO:0000313" key="6">
    <source>
        <dbReference type="Proteomes" id="UP000664521"/>
    </source>
</evidence>
<dbReference type="SUPFAM" id="SSF54928">
    <property type="entry name" value="RNA-binding domain, RBD"/>
    <property type="match status" value="1"/>
</dbReference>
<dbReference type="Pfam" id="PF00076">
    <property type="entry name" value="RRM_1"/>
    <property type="match status" value="1"/>
</dbReference>
<dbReference type="InterPro" id="IPR051229">
    <property type="entry name" value="ALYREF_mRNA_export"/>
</dbReference>
<protein>
    <recommendedName>
        <fullName evidence="4">RRM domain-containing protein</fullName>
    </recommendedName>
</protein>
<sequence length="320" mass="34879">MFKVTAPFTNSSFAASDWIHDKYEDEPQSRRPTRGTRNIRIDRDSPDLEPAPTGARLRIDNLHYDLTEDDLDSLFSEIGPLQSLSLRFDRAGRSSGTAYVAYTHLADARIAIREFDGANANGQPIRLTLLPSGPSNSAASNGIGIRGRAAPTRNPFDTAIKPGRSLFERIEEPRGGSRINGRSRSRSPGAPRRTNTSKPPPDGVDRYVPSGDNSRKRGSRSRSPVRRRRSPVRGRRGGADRERGDGQRTVNGRPRKTQEELDQEMEDYWGSQKKDEQGVNGAAVQNGSANGFGGAVFAAPAAIAAVPEVAADDGDIDMIE</sequence>
<dbReference type="PROSITE" id="PS50102">
    <property type="entry name" value="RRM"/>
    <property type="match status" value="1"/>
</dbReference>
<dbReference type="CDD" id="cd12418">
    <property type="entry name" value="RRM_Aly_REF_like"/>
    <property type="match status" value="1"/>
</dbReference>
<name>A0A8H3IB78_9LECA</name>
<accession>A0A8H3IB78</accession>
<dbReference type="PANTHER" id="PTHR19965">
    <property type="entry name" value="RNA AND EXPORT FACTOR BINDING PROTEIN"/>
    <property type="match status" value="1"/>
</dbReference>
<feature type="compositionally biased region" description="Basic residues" evidence="3">
    <location>
        <begin position="216"/>
        <end position="236"/>
    </location>
</feature>
<dbReference type="GO" id="GO:0003729">
    <property type="term" value="F:mRNA binding"/>
    <property type="evidence" value="ECO:0007669"/>
    <property type="project" value="TreeGrafter"/>
</dbReference>
<keyword evidence="1 2" id="KW-0694">RNA-binding</keyword>
<dbReference type="InterPro" id="IPR000504">
    <property type="entry name" value="RRM_dom"/>
</dbReference>
<dbReference type="Pfam" id="PF13865">
    <property type="entry name" value="FoP_duplication"/>
    <property type="match status" value="1"/>
</dbReference>
<dbReference type="EMBL" id="CAJPDS010000008">
    <property type="protein sequence ID" value="CAF9909815.1"/>
    <property type="molecule type" value="Genomic_DNA"/>
</dbReference>
<keyword evidence="6" id="KW-1185">Reference proteome</keyword>
<feature type="domain" description="RRM" evidence="4">
    <location>
        <begin position="55"/>
        <end position="132"/>
    </location>
</feature>
<gene>
    <name evidence="5" type="ORF">HETSPECPRED_009527</name>
</gene>
<dbReference type="InterPro" id="IPR012677">
    <property type="entry name" value="Nucleotide-bd_a/b_plait_sf"/>
</dbReference>
<feature type="compositionally biased region" description="Low complexity" evidence="3">
    <location>
        <begin position="176"/>
        <end position="193"/>
    </location>
</feature>
<organism evidence="5 6">
    <name type="scientific">Heterodermia speciosa</name>
    <dbReference type="NCBI Taxonomy" id="116794"/>
    <lineage>
        <taxon>Eukaryota</taxon>
        <taxon>Fungi</taxon>
        <taxon>Dikarya</taxon>
        <taxon>Ascomycota</taxon>
        <taxon>Pezizomycotina</taxon>
        <taxon>Lecanoromycetes</taxon>
        <taxon>OSLEUM clade</taxon>
        <taxon>Lecanoromycetidae</taxon>
        <taxon>Caliciales</taxon>
        <taxon>Physciaceae</taxon>
        <taxon>Heterodermia</taxon>
    </lineage>
</organism>
<dbReference type="GO" id="GO:0005634">
    <property type="term" value="C:nucleus"/>
    <property type="evidence" value="ECO:0007669"/>
    <property type="project" value="TreeGrafter"/>
</dbReference>
<dbReference type="SMART" id="SM00360">
    <property type="entry name" value="RRM"/>
    <property type="match status" value="1"/>
</dbReference>
<proteinExistence type="predicted"/>
<evidence type="ECO:0000256" key="1">
    <source>
        <dbReference type="ARBA" id="ARBA00022884"/>
    </source>
</evidence>
<evidence type="ECO:0000259" key="4">
    <source>
        <dbReference type="PROSITE" id="PS50102"/>
    </source>
</evidence>
<dbReference type="AlphaFoldDB" id="A0A8H3IB78"/>
<dbReference type="OrthoDB" id="5382468at2759"/>
<feature type="compositionally biased region" description="Basic and acidic residues" evidence="3">
    <location>
        <begin position="166"/>
        <end position="175"/>
    </location>
</feature>
<feature type="compositionally biased region" description="Basic and acidic residues" evidence="3">
    <location>
        <begin position="19"/>
        <end position="29"/>
    </location>
</feature>
<feature type="region of interest" description="Disordered" evidence="3">
    <location>
        <begin position="19"/>
        <end position="52"/>
    </location>
</feature>
<dbReference type="InterPro" id="IPR035979">
    <property type="entry name" value="RBD_domain_sf"/>
</dbReference>
<reference evidence="5" key="1">
    <citation type="submission" date="2021-03" db="EMBL/GenBank/DDBJ databases">
        <authorList>
            <person name="Tagirdzhanova G."/>
        </authorList>
    </citation>
    <scope>NUCLEOTIDE SEQUENCE</scope>
</reference>
<dbReference type="SMART" id="SM01218">
    <property type="entry name" value="FoP_duplication"/>
    <property type="match status" value="1"/>
</dbReference>
<comment type="caution">
    <text evidence="5">The sequence shown here is derived from an EMBL/GenBank/DDBJ whole genome shotgun (WGS) entry which is preliminary data.</text>
</comment>
<evidence type="ECO:0000256" key="2">
    <source>
        <dbReference type="PROSITE-ProRule" id="PRU00176"/>
    </source>
</evidence>
<dbReference type="PANTHER" id="PTHR19965:SF82">
    <property type="entry name" value="THO COMPLEX SUBUNIT 4"/>
    <property type="match status" value="1"/>
</dbReference>
<feature type="region of interest" description="Disordered" evidence="3">
    <location>
        <begin position="130"/>
        <end position="293"/>
    </location>
</feature>
<evidence type="ECO:0000313" key="5">
    <source>
        <dbReference type="EMBL" id="CAF9909815.1"/>
    </source>
</evidence>
<dbReference type="InterPro" id="IPR025715">
    <property type="entry name" value="FoP_C"/>
</dbReference>
<feature type="compositionally biased region" description="Basic and acidic residues" evidence="3">
    <location>
        <begin position="237"/>
        <end position="246"/>
    </location>
</feature>